<evidence type="ECO:0000256" key="1">
    <source>
        <dbReference type="SAM" id="Phobius"/>
    </source>
</evidence>
<proteinExistence type="predicted"/>
<name>A0A7W0HKB8_9BACT</name>
<comment type="caution">
    <text evidence="2">The sequence shown here is derived from an EMBL/GenBank/DDBJ whole genome shotgun (WGS) entry which is preliminary data.</text>
</comment>
<keyword evidence="1" id="KW-0812">Transmembrane</keyword>
<sequence length="85" mass="9288">MYFPYFAAYMGIGIFLAVGLFVWALKNGQFSEQQRARFLPLEDEPNAGEVQSSRMGRLEFLTLGFLASAGLAASAAVLVFALVSF</sequence>
<dbReference type="AlphaFoldDB" id="A0A7W0HKB8"/>
<dbReference type="Pfam" id="PF03597">
    <property type="entry name" value="FixS"/>
    <property type="match status" value="1"/>
</dbReference>
<dbReference type="RefSeq" id="WP_181550693.1">
    <property type="nucleotide sequence ID" value="NZ_JACDUS010000003.1"/>
</dbReference>
<feature type="transmembrane region" description="Helical" evidence="1">
    <location>
        <begin position="6"/>
        <end position="25"/>
    </location>
</feature>
<organism evidence="2 3">
    <name type="scientific">Desulfosalsimonas propionicica</name>
    <dbReference type="NCBI Taxonomy" id="332175"/>
    <lineage>
        <taxon>Bacteria</taxon>
        <taxon>Pseudomonadati</taxon>
        <taxon>Thermodesulfobacteriota</taxon>
        <taxon>Desulfobacteria</taxon>
        <taxon>Desulfobacterales</taxon>
        <taxon>Desulfosalsimonadaceae</taxon>
        <taxon>Desulfosalsimonas</taxon>
    </lineage>
</organism>
<protein>
    <submittedName>
        <fullName evidence="2">Nitrogen fixation-related uncharacterized protein</fullName>
    </submittedName>
</protein>
<reference evidence="2 3" key="1">
    <citation type="submission" date="2020-07" db="EMBL/GenBank/DDBJ databases">
        <title>Genomic Encyclopedia of Type Strains, Phase IV (KMG-IV): sequencing the most valuable type-strain genomes for metagenomic binning, comparative biology and taxonomic classification.</title>
        <authorList>
            <person name="Goeker M."/>
        </authorList>
    </citation>
    <scope>NUCLEOTIDE SEQUENCE [LARGE SCALE GENOMIC DNA]</scope>
    <source>
        <strain evidence="2 3">DSM 17721</strain>
    </source>
</reference>
<keyword evidence="1" id="KW-1133">Transmembrane helix</keyword>
<feature type="transmembrane region" description="Helical" evidence="1">
    <location>
        <begin position="60"/>
        <end position="83"/>
    </location>
</feature>
<keyword evidence="3" id="KW-1185">Reference proteome</keyword>
<accession>A0A7W0HKB8</accession>
<dbReference type="EMBL" id="JACDUS010000003">
    <property type="protein sequence ID" value="MBA2881028.1"/>
    <property type="molecule type" value="Genomic_DNA"/>
</dbReference>
<dbReference type="InterPro" id="IPR004714">
    <property type="entry name" value="Cyt_oxidase_maturation_cbb3"/>
</dbReference>
<keyword evidence="1" id="KW-0472">Membrane</keyword>
<evidence type="ECO:0000313" key="3">
    <source>
        <dbReference type="Proteomes" id="UP000525298"/>
    </source>
</evidence>
<evidence type="ECO:0000313" key="2">
    <source>
        <dbReference type="EMBL" id="MBA2881028.1"/>
    </source>
</evidence>
<gene>
    <name evidence="2" type="ORF">HNR65_001354</name>
</gene>
<dbReference type="Proteomes" id="UP000525298">
    <property type="component" value="Unassembled WGS sequence"/>
</dbReference>